<dbReference type="InterPro" id="IPR022453">
    <property type="entry name" value="Znf_MqsA-type"/>
</dbReference>
<dbReference type="Proteomes" id="UP000284219">
    <property type="component" value="Unassembled WGS sequence"/>
</dbReference>
<comment type="caution">
    <text evidence="1">The sequence shown here is derived from an EMBL/GenBank/DDBJ whole genome shotgun (WGS) entry which is preliminary data.</text>
</comment>
<evidence type="ECO:0000313" key="1">
    <source>
        <dbReference type="EMBL" id="RKD21782.1"/>
    </source>
</evidence>
<sequence length="98" mass="11007">MFECIWCGERKATSAKKDCQWIEPGGIDVVLVTDVPAIDCQSCQDVYIDDQLNAEIEQALNTVDLDKLGFRFSYDELTNAPKMNIFELYSSGASFKCP</sequence>
<proteinExistence type="predicted"/>
<evidence type="ECO:0000313" key="2">
    <source>
        <dbReference type="Proteomes" id="UP000284219"/>
    </source>
</evidence>
<organism evidence="1 2">
    <name type="scientific">Ammoniphilus oxalaticus</name>
    <dbReference type="NCBI Taxonomy" id="66863"/>
    <lineage>
        <taxon>Bacteria</taxon>
        <taxon>Bacillati</taxon>
        <taxon>Bacillota</taxon>
        <taxon>Bacilli</taxon>
        <taxon>Bacillales</taxon>
        <taxon>Paenibacillaceae</taxon>
        <taxon>Aneurinibacillus group</taxon>
        <taxon>Ammoniphilus</taxon>
    </lineage>
</organism>
<dbReference type="EMBL" id="MCHY01000011">
    <property type="protein sequence ID" value="RKD21782.1"/>
    <property type="molecule type" value="Genomic_DNA"/>
</dbReference>
<dbReference type="InterPro" id="IPR022451">
    <property type="entry name" value="CHP03829_YokU"/>
</dbReference>
<reference evidence="1 2" key="1">
    <citation type="submission" date="2016-08" db="EMBL/GenBank/DDBJ databases">
        <title>Novel Firmicute Genomes.</title>
        <authorList>
            <person name="Poppleton D.I."/>
            <person name="Gribaldo S."/>
        </authorList>
    </citation>
    <scope>NUCLEOTIDE SEQUENCE [LARGE SCALE GENOMIC DNA]</scope>
    <source>
        <strain evidence="1 2">RAOx-1</strain>
    </source>
</reference>
<accession>A0A419SEN9</accession>
<dbReference type="AlphaFoldDB" id="A0A419SEN9"/>
<keyword evidence="2" id="KW-1185">Reference proteome</keyword>
<dbReference type="NCBIfam" id="TIGR03831">
    <property type="entry name" value="YgiT_finger"/>
    <property type="match status" value="1"/>
</dbReference>
<dbReference type="RefSeq" id="WP_170145403.1">
    <property type="nucleotide sequence ID" value="NZ_MCHY01000011.1"/>
</dbReference>
<name>A0A419SEN9_9BACL</name>
<gene>
    <name evidence="1" type="ORF">BEP19_14265</name>
</gene>
<dbReference type="Pfam" id="PF14122">
    <property type="entry name" value="YokU"/>
    <property type="match status" value="1"/>
</dbReference>
<evidence type="ECO:0008006" key="3">
    <source>
        <dbReference type="Google" id="ProtNLM"/>
    </source>
</evidence>
<protein>
    <recommendedName>
        <fullName evidence="3">YgiT-type zinc finger domain-containing protein</fullName>
    </recommendedName>
</protein>